<dbReference type="Pfam" id="PF05545">
    <property type="entry name" value="FixQ"/>
    <property type="match status" value="1"/>
</dbReference>
<organism evidence="2 3">
    <name type="scientific">Paraglaciecola aquimarina</name>
    <dbReference type="NCBI Taxonomy" id="1235557"/>
    <lineage>
        <taxon>Bacteria</taxon>
        <taxon>Pseudomonadati</taxon>
        <taxon>Pseudomonadota</taxon>
        <taxon>Gammaproteobacteria</taxon>
        <taxon>Alteromonadales</taxon>
        <taxon>Alteromonadaceae</taxon>
        <taxon>Paraglaciecola</taxon>
    </lineage>
</organism>
<evidence type="ECO:0000313" key="3">
    <source>
        <dbReference type="Proteomes" id="UP001247805"/>
    </source>
</evidence>
<protein>
    <submittedName>
        <fullName evidence="2">CcoQ/FixQ family Cbb3-type cytochrome c oxidase assembly chaperone</fullName>
    </submittedName>
</protein>
<reference evidence="2 3" key="1">
    <citation type="submission" date="2023-10" db="EMBL/GenBank/DDBJ databases">
        <title>Glaciecola aquimarina strain GGW-M5 nov., isolated from a coastal seawater.</title>
        <authorList>
            <person name="Bayburt H."/>
            <person name="Kim J.M."/>
            <person name="Choi B.J."/>
            <person name="Jeon C.O."/>
        </authorList>
    </citation>
    <scope>NUCLEOTIDE SEQUENCE [LARGE SCALE GENOMIC DNA]</scope>
    <source>
        <strain evidence="2 3">KCTC 32108</strain>
    </source>
</reference>
<dbReference type="Proteomes" id="UP001247805">
    <property type="component" value="Unassembled WGS sequence"/>
</dbReference>
<name>A0ABU3SYK5_9ALTE</name>
<accession>A0ABU3SYK5</accession>
<proteinExistence type="predicted"/>
<evidence type="ECO:0000313" key="2">
    <source>
        <dbReference type="EMBL" id="MDU0355095.1"/>
    </source>
</evidence>
<dbReference type="InterPro" id="IPR008621">
    <property type="entry name" value="Cbb3-typ_cyt_oxidase_comp"/>
</dbReference>
<gene>
    <name evidence="2" type="ORF">RS130_15365</name>
</gene>
<evidence type="ECO:0000256" key="1">
    <source>
        <dbReference type="SAM" id="Phobius"/>
    </source>
</evidence>
<sequence length="57" mass="6577">MDYATSGSIYTVVVFISFIGIVWWAFSNKSKANFDEAEKLIFDDEPQHSKRESKVDE</sequence>
<dbReference type="RefSeq" id="WP_316026650.1">
    <property type="nucleotide sequence ID" value="NZ_JAWDIO010000002.1"/>
</dbReference>
<keyword evidence="1" id="KW-0812">Transmembrane</keyword>
<dbReference type="EMBL" id="JAWDIO010000002">
    <property type="protein sequence ID" value="MDU0355095.1"/>
    <property type="molecule type" value="Genomic_DNA"/>
</dbReference>
<keyword evidence="1" id="KW-0472">Membrane</keyword>
<comment type="caution">
    <text evidence="2">The sequence shown here is derived from an EMBL/GenBank/DDBJ whole genome shotgun (WGS) entry which is preliminary data.</text>
</comment>
<feature type="transmembrane region" description="Helical" evidence="1">
    <location>
        <begin position="6"/>
        <end position="26"/>
    </location>
</feature>
<keyword evidence="1" id="KW-1133">Transmembrane helix</keyword>
<dbReference type="CDD" id="cd01324">
    <property type="entry name" value="cbb3_Oxidase_CcoQ"/>
    <property type="match status" value="1"/>
</dbReference>
<keyword evidence="3" id="KW-1185">Reference proteome</keyword>